<dbReference type="PANTHER" id="PTHR35894:SF1">
    <property type="entry name" value="PHOSPHORIBULOKINASE _ URIDINE KINASE FAMILY"/>
    <property type="match status" value="1"/>
</dbReference>
<evidence type="ECO:0000313" key="3">
    <source>
        <dbReference type="Proteomes" id="UP000050417"/>
    </source>
</evidence>
<dbReference type="STRING" id="1134406.ADN00_05425"/>
<dbReference type="Pfam" id="PF13401">
    <property type="entry name" value="AAA_22"/>
    <property type="match status" value="1"/>
</dbReference>
<reference evidence="2 3" key="1">
    <citation type="submission" date="2015-07" db="EMBL/GenBank/DDBJ databases">
        <title>Genome sequence of Ornatilinea apprima DSM 23815.</title>
        <authorList>
            <person name="Hemp J."/>
            <person name="Ward L.M."/>
            <person name="Pace L.A."/>
            <person name="Fischer W.W."/>
        </authorList>
    </citation>
    <scope>NUCLEOTIDE SEQUENCE [LARGE SCALE GENOMIC DNA]</scope>
    <source>
        <strain evidence="2 3">P3M-1</strain>
    </source>
</reference>
<dbReference type="RefSeq" id="WP_075061957.1">
    <property type="nucleotide sequence ID" value="NZ_LGCL01000016.1"/>
</dbReference>
<keyword evidence="3" id="KW-1185">Reference proteome</keyword>
<dbReference type="PANTHER" id="PTHR35894">
    <property type="entry name" value="GENERAL SECRETION PATHWAY PROTEIN A-RELATED"/>
    <property type="match status" value="1"/>
</dbReference>
<sequence>MLDTFSDDEWRLARMERLGLKEDPFKLSADPRYLYLGNEHLSVYRQALAVISRRRGLALINGDMGMGKSSLARRLYDLYASEDGVEICYIHTAAFKSAMDAARQISNALNVPPQRSFQRQMEGLEKKVAEAYTANRNVVVLLDDAQLMSAEALEVIHRLYNFDYDSKVVQVLAFGQREIIPLFEANKAVNARVFVRLVLPPLTLASALQMVIFRLRVAGRSEPLIDDDAFELLYERSDGVPREIIRLCALATDYLLTSDEPFINLDIVQEVIEK</sequence>
<accession>A0A0P6XG94</accession>
<name>A0A0P6XG94_9CHLR</name>
<dbReference type="EMBL" id="LGCL01000016">
    <property type="protein sequence ID" value="KPL78691.1"/>
    <property type="molecule type" value="Genomic_DNA"/>
</dbReference>
<dbReference type="OrthoDB" id="9779230at2"/>
<comment type="caution">
    <text evidence="2">The sequence shown here is derived from an EMBL/GenBank/DDBJ whole genome shotgun (WGS) entry which is preliminary data.</text>
</comment>
<feature type="domain" description="ORC1/DEAH AAA+ ATPase" evidence="1">
    <location>
        <begin position="54"/>
        <end position="181"/>
    </location>
</feature>
<evidence type="ECO:0000259" key="1">
    <source>
        <dbReference type="Pfam" id="PF13401"/>
    </source>
</evidence>
<organism evidence="2 3">
    <name type="scientific">Ornatilinea apprima</name>
    <dbReference type="NCBI Taxonomy" id="1134406"/>
    <lineage>
        <taxon>Bacteria</taxon>
        <taxon>Bacillati</taxon>
        <taxon>Chloroflexota</taxon>
        <taxon>Anaerolineae</taxon>
        <taxon>Anaerolineales</taxon>
        <taxon>Anaerolineaceae</taxon>
        <taxon>Ornatilinea</taxon>
    </lineage>
</organism>
<dbReference type="InterPro" id="IPR027417">
    <property type="entry name" value="P-loop_NTPase"/>
</dbReference>
<dbReference type="SUPFAM" id="SSF52540">
    <property type="entry name" value="P-loop containing nucleoside triphosphate hydrolases"/>
    <property type="match status" value="1"/>
</dbReference>
<dbReference type="InterPro" id="IPR049945">
    <property type="entry name" value="AAA_22"/>
</dbReference>
<dbReference type="InterPro" id="IPR052026">
    <property type="entry name" value="ExeA_AAA_ATPase_DNA-bind"/>
</dbReference>
<proteinExistence type="predicted"/>
<protein>
    <recommendedName>
        <fullName evidence="1">ORC1/DEAH AAA+ ATPase domain-containing protein</fullName>
    </recommendedName>
</protein>
<gene>
    <name evidence="2" type="ORF">ADN00_05425</name>
</gene>
<dbReference type="Proteomes" id="UP000050417">
    <property type="component" value="Unassembled WGS sequence"/>
</dbReference>
<dbReference type="GO" id="GO:0016887">
    <property type="term" value="F:ATP hydrolysis activity"/>
    <property type="evidence" value="ECO:0007669"/>
    <property type="project" value="InterPro"/>
</dbReference>
<dbReference type="AlphaFoldDB" id="A0A0P6XG94"/>
<evidence type="ECO:0000313" key="2">
    <source>
        <dbReference type="EMBL" id="KPL78691.1"/>
    </source>
</evidence>
<dbReference type="Gene3D" id="3.40.50.300">
    <property type="entry name" value="P-loop containing nucleotide triphosphate hydrolases"/>
    <property type="match status" value="1"/>
</dbReference>